<keyword evidence="1" id="KW-0472">Membrane</keyword>
<evidence type="ECO:0000256" key="1">
    <source>
        <dbReference type="SAM" id="Phobius"/>
    </source>
</evidence>
<evidence type="ECO:0000313" key="3">
    <source>
        <dbReference type="Proteomes" id="UP000192477"/>
    </source>
</evidence>
<dbReference type="EMBL" id="MJEA01000008">
    <property type="protein sequence ID" value="OQO70041.1"/>
    <property type="molecule type" value="Genomic_DNA"/>
</dbReference>
<sequence>MKKTIIIISIFLGLIALFFVVDFLTSPIRDVTSKAEMKIDNETTMEYVPTEDELLKLEGDQLQFLGFYEVISISFDDQPHITLLNDNNEEINFSISILDKQKKTFSIPAIQFSPQNLQLTDSFGLAKKSAQYFAYKRNHPLAGATHTTN</sequence>
<keyword evidence="1" id="KW-0812">Transmembrane</keyword>
<name>A0A1V8YBP8_9ENTE</name>
<gene>
    <name evidence="2" type="ORF">BH747_09035</name>
</gene>
<reference evidence="2 3" key="1">
    <citation type="journal article" date="2017" name="BMC Microbiol.">
        <title>Comparative genomics of Enterococcus spp. isolated from bovine feces.</title>
        <authorList>
            <person name="Beukers A.G."/>
            <person name="Zaheer R."/>
            <person name="Goji N."/>
            <person name="Amoako K.K."/>
            <person name="Chaves A.V."/>
            <person name="Ward M.P."/>
            <person name="McAllister T.A."/>
        </authorList>
    </citation>
    <scope>NUCLEOTIDE SEQUENCE [LARGE SCALE GENOMIC DNA]</scope>
    <source>
        <strain evidence="2 3">F1129D 143</strain>
    </source>
</reference>
<organism evidence="2 3">
    <name type="scientific">Enterococcus villorum</name>
    <dbReference type="NCBI Taxonomy" id="112904"/>
    <lineage>
        <taxon>Bacteria</taxon>
        <taxon>Bacillati</taxon>
        <taxon>Bacillota</taxon>
        <taxon>Bacilli</taxon>
        <taxon>Lactobacillales</taxon>
        <taxon>Enterococcaceae</taxon>
        <taxon>Enterococcus</taxon>
    </lineage>
</organism>
<protein>
    <submittedName>
        <fullName evidence="2">Uncharacterized protein</fullName>
    </submittedName>
</protein>
<dbReference type="Proteomes" id="UP000192477">
    <property type="component" value="Unassembled WGS sequence"/>
</dbReference>
<feature type="transmembrane region" description="Helical" evidence="1">
    <location>
        <begin position="6"/>
        <end position="24"/>
    </location>
</feature>
<evidence type="ECO:0000313" key="2">
    <source>
        <dbReference type="EMBL" id="OQO70041.1"/>
    </source>
</evidence>
<dbReference type="RefSeq" id="WP_081184059.1">
    <property type="nucleotide sequence ID" value="NZ_MJEA01000008.1"/>
</dbReference>
<accession>A0A1V8YBP8</accession>
<dbReference type="OrthoDB" id="2194356at2"/>
<proteinExistence type="predicted"/>
<dbReference type="AlphaFoldDB" id="A0A1V8YBP8"/>
<comment type="caution">
    <text evidence="2">The sequence shown here is derived from an EMBL/GenBank/DDBJ whole genome shotgun (WGS) entry which is preliminary data.</text>
</comment>
<keyword evidence="1" id="KW-1133">Transmembrane helix</keyword>